<comment type="caution">
    <text evidence="2">The sequence shown here is derived from an EMBL/GenBank/DDBJ whole genome shotgun (WGS) entry which is preliminary data.</text>
</comment>
<dbReference type="InterPro" id="IPR040493">
    <property type="entry name" value="DUF5518"/>
</dbReference>
<protein>
    <recommendedName>
        <fullName evidence="4">DUF5518 domain-containing protein</fullName>
    </recommendedName>
</protein>
<dbReference type="EMBL" id="REGA01000009">
    <property type="protein sequence ID" value="RQG94446.1"/>
    <property type="molecule type" value="Genomic_DNA"/>
</dbReference>
<keyword evidence="1" id="KW-1133">Transmembrane helix</keyword>
<evidence type="ECO:0000313" key="3">
    <source>
        <dbReference type="Proteomes" id="UP000282323"/>
    </source>
</evidence>
<gene>
    <name evidence="2" type="ORF">EA473_12170</name>
</gene>
<keyword evidence="1" id="KW-0812">Transmembrane</keyword>
<evidence type="ECO:0000313" key="2">
    <source>
        <dbReference type="EMBL" id="RQG94446.1"/>
    </source>
</evidence>
<dbReference type="Proteomes" id="UP000282323">
    <property type="component" value="Unassembled WGS sequence"/>
</dbReference>
<dbReference type="AlphaFoldDB" id="A0A3N6MJQ2"/>
<dbReference type="RefSeq" id="WP_124195885.1">
    <property type="nucleotide sequence ID" value="NZ_REGA01000009.1"/>
</dbReference>
<organism evidence="2 3">
    <name type="scientific">Natrarchaeobius chitinivorans</name>
    <dbReference type="NCBI Taxonomy" id="1679083"/>
    <lineage>
        <taxon>Archaea</taxon>
        <taxon>Methanobacteriati</taxon>
        <taxon>Methanobacteriota</taxon>
        <taxon>Stenosarchaea group</taxon>
        <taxon>Halobacteria</taxon>
        <taxon>Halobacteriales</taxon>
        <taxon>Natrialbaceae</taxon>
        <taxon>Natrarchaeobius</taxon>
    </lineage>
</organism>
<proteinExistence type="predicted"/>
<name>A0A3N6MJQ2_NATCH</name>
<feature type="transmembrane region" description="Helical" evidence="1">
    <location>
        <begin position="25"/>
        <end position="43"/>
    </location>
</feature>
<sequence>MFFGTLVGTGISILSLVLVSYFEPLAVGVLAGPIFGGFVAGYFRGNDIRQGTLVGIVPGAIASLPATVLVAFLLFISLLWGMGSRDFTTSLVIALLPAGIVLLIGAVIGAVLGLAGGAIGARATDRPAPT</sequence>
<feature type="transmembrane region" description="Helical" evidence="1">
    <location>
        <begin position="55"/>
        <end position="80"/>
    </location>
</feature>
<evidence type="ECO:0000256" key="1">
    <source>
        <dbReference type="SAM" id="Phobius"/>
    </source>
</evidence>
<accession>A0A3N6MJQ2</accession>
<dbReference type="Pfam" id="PF17647">
    <property type="entry name" value="DUF5518"/>
    <property type="match status" value="1"/>
</dbReference>
<keyword evidence="1" id="KW-0472">Membrane</keyword>
<reference evidence="2 3" key="1">
    <citation type="submission" date="2018-10" db="EMBL/GenBank/DDBJ databases">
        <title>Natrarchaeobius chitinivorans gen. nov., sp. nov., and Natrarchaeobius haloalkaliphilus sp. nov., alkaliphilic, chitin-utilizing haloarchaea from hypersaline alkaline lakes.</title>
        <authorList>
            <person name="Sorokin D.Y."/>
            <person name="Elcheninov A.G."/>
            <person name="Kostrikina N.A."/>
            <person name="Bale N.J."/>
            <person name="Sinninghe Damste J.S."/>
            <person name="Khijniak T.V."/>
            <person name="Kublanov I.V."/>
            <person name="Toshchakov S.V."/>
        </authorList>
    </citation>
    <scope>NUCLEOTIDE SEQUENCE [LARGE SCALE GENOMIC DNA]</scope>
    <source>
        <strain evidence="2 3">AArcht4T</strain>
    </source>
</reference>
<keyword evidence="3" id="KW-1185">Reference proteome</keyword>
<evidence type="ECO:0008006" key="4">
    <source>
        <dbReference type="Google" id="ProtNLM"/>
    </source>
</evidence>
<feature type="transmembrane region" description="Helical" evidence="1">
    <location>
        <begin position="92"/>
        <end position="116"/>
    </location>
</feature>